<dbReference type="OrthoDB" id="4231283at2759"/>
<accession>A0A5N5CXE7</accession>
<proteinExistence type="predicted"/>
<organism evidence="2 3">
    <name type="scientific">Lasiodiplodia theobromae</name>
    <dbReference type="NCBI Taxonomy" id="45133"/>
    <lineage>
        <taxon>Eukaryota</taxon>
        <taxon>Fungi</taxon>
        <taxon>Dikarya</taxon>
        <taxon>Ascomycota</taxon>
        <taxon>Pezizomycotina</taxon>
        <taxon>Dothideomycetes</taxon>
        <taxon>Dothideomycetes incertae sedis</taxon>
        <taxon>Botryosphaeriales</taxon>
        <taxon>Botryosphaeriaceae</taxon>
        <taxon>Lasiodiplodia</taxon>
    </lineage>
</organism>
<dbReference type="EMBL" id="VCHE01000155">
    <property type="protein sequence ID" value="KAB2570021.1"/>
    <property type="molecule type" value="Genomic_DNA"/>
</dbReference>
<evidence type="ECO:0000256" key="1">
    <source>
        <dbReference type="SAM" id="SignalP"/>
    </source>
</evidence>
<gene>
    <name evidence="2" type="ORF">DBV05_g11310</name>
</gene>
<sequence>MPSLVKSLLLGVGLSQLAYAADGTVTFFRNRDCTGTEMWTGRTGSGTNIARGGDLHEALSFSYSGYFRLGIWDGPTVGSSKQCAYCSNNHADHSGGGCININTGYGPNYVFMNEQNNNPSDLPCRNFLMRCPFPVPPGNGLEAQ</sequence>
<reference evidence="2 3" key="1">
    <citation type="journal article" date="2019" name="Sci. Rep.">
        <title>A multi-omics analysis of the grapevine pathogen Lasiodiplodia theobromae reveals that temperature affects the expression of virulence- and pathogenicity-related genes.</title>
        <authorList>
            <person name="Felix C."/>
            <person name="Meneses R."/>
            <person name="Goncalves M.F.M."/>
            <person name="Tilleman L."/>
            <person name="Duarte A.S."/>
            <person name="Jorrin-Novo J.V."/>
            <person name="Van de Peer Y."/>
            <person name="Deforce D."/>
            <person name="Van Nieuwerburgh F."/>
            <person name="Esteves A.C."/>
            <person name="Alves A."/>
        </authorList>
    </citation>
    <scope>NUCLEOTIDE SEQUENCE [LARGE SCALE GENOMIC DNA]</scope>
    <source>
        <strain evidence="2 3">LA-SOL3</strain>
    </source>
</reference>
<name>A0A5N5CXE7_9PEZI</name>
<keyword evidence="3" id="KW-1185">Reference proteome</keyword>
<protein>
    <submittedName>
        <fullName evidence="2">Uncharacterized protein</fullName>
    </submittedName>
</protein>
<keyword evidence="1" id="KW-0732">Signal</keyword>
<evidence type="ECO:0000313" key="3">
    <source>
        <dbReference type="Proteomes" id="UP000325902"/>
    </source>
</evidence>
<comment type="caution">
    <text evidence="2">The sequence shown here is derived from an EMBL/GenBank/DDBJ whole genome shotgun (WGS) entry which is preliminary data.</text>
</comment>
<feature type="signal peptide" evidence="1">
    <location>
        <begin position="1"/>
        <end position="20"/>
    </location>
</feature>
<evidence type="ECO:0000313" key="2">
    <source>
        <dbReference type="EMBL" id="KAB2570021.1"/>
    </source>
</evidence>
<dbReference type="AlphaFoldDB" id="A0A5N5CXE7"/>
<dbReference type="Proteomes" id="UP000325902">
    <property type="component" value="Unassembled WGS sequence"/>
</dbReference>
<feature type="chain" id="PRO_5024992789" evidence="1">
    <location>
        <begin position="21"/>
        <end position="144"/>
    </location>
</feature>